<keyword evidence="11" id="KW-1185">Reference proteome</keyword>
<evidence type="ECO:0000313" key="10">
    <source>
        <dbReference type="EMBL" id="CAF4184542.1"/>
    </source>
</evidence>
<dbReference type="SMART" id="SM00312">
    <property type="entry name" value="PX"/>
    <property type="match status" value="1"/>
</dbReference>
<dbReference type="OrthoDB" id="93876at2759"/>
<evidence type="ECO:0000256" key="4">
    <source>
        <dbReference type="ARBA" id="ARBA00022927"/>
    </source>
</evidence>
<proteinExistence type="inferred from homology"/>
<protein>
    <recommendedName>
        <fullName evidence="8">PX domain-containing protein</fullName>
    </recommendedName>
</protein>
<gene>
    <name evidence="9" type="ORF">GPM918_LOCUS29950</name>
    <name evidence="10" type="ORF">SRO942_LOCUS30547</name>
</gene>
<dbReference type="Proteomes" id="UP000663829">
    <property type="component" value="Unassembled WGS sequence"/>
</dbReference>
<dbReference type="PROSITE" id="PS50195">
    <property type="entry name" value="PX"/>
    <property type="match status" value="1"/>
</dbReference>
<organism evidence="9 11">
    <name type="scientific">Didymodactylos carnosus</name>
    <dbReference type="NCBI Taxonomy" id="1234261"/>
    <lineage>
        <taxon>Eukaryota</taxon>
        <taxon>Metazoa</taxon>
        <taxon>Spiralia</taxon>
        <taxon>Gnathifera</taxon>
        <taxon>Rotifera</taxon>
        <taxon>Eurotatoria</taxon>
        <taxon>Bdelloidea</taxon>
        <taxon>Philodinida</taxon>
        <taxon>Philodinidae</taxon>
        <taxon>Didymodactylos</taxon>
    </lineage>
</organism>
<evidence type="ECO:0000256" key="1">
    <source>
        <dbReference type="ARBA" id="ARBA00004180"/>
    </source>
</evidence>
<reference evidence="9" key="1">
    <citation type="submission" date="2021-02" db="EMBL/GenBank/DDBJ databases">
        <authorList>
            <person name="Nowell W R."/>
        </authorList>
    </citation>
    <scope>NUCLEOTIDE SEQUENCE</scope>
</reference>
<feature type="domain" description="PX" evidence="8">
    <location>
        <begin position="2"/>
        <end position="107"/>
    </location>
</feature>
<evidence type="ECO:0000256" key="5">
    <source>
        <dbReference type="ARBA" id="ARBA00023121"/>
    </source>
</evidence>
<dbReference type="Pfam" id="PF00787">
    <property type="entry name" value="PX"/>
    <property type="match status" value="1"/>
</dbReference>
<evidence type="ECO:0000256" key="2">
    <source>
        <dbReference type="ARBA" id="ARBA00010883"/>
    </source>
</evidence>
<comment type="subcellular location">
    <subcellularLocation>
        <location evidence="1">Cytoplasmic vesicle membrane</location>
        <topology evidence="1">Peripheral membrane protein</topology>
        <orientation evidence="1">Cytoplasmic side</orientation>
    </subcellularLocation>
</comment>
<evidence type="ECO:0000313" key="9">
    <source>
        <dbReference type="EMBL" id="CAF1331034.1"/>
    </source>
</evidence>
<evidence type="ECO:0000256" key="3">
    <source>
        <dbReference type="ARBA" id="ARBA00022448"/>
    </source>
</evidence>
<name>A0A815FX30_9BILA</name>
<evidence type="ECO:0000313" key="11">
    <source>
        <dbReference type="Proteomes" id="UP000663829"/>
    </source>
</evidence>
<evidence type="ECO:0000256" key="7">
    <source>
        <dbReference type="ARBA" id="ARBA00023329"/>
    </source>
</evidence>
<keyword evidence="3" id="KW-0813">Transport</keyword>
<dbReference type="InterPro" id="IPR052467">
    <property type="entry name" value="Sorting_nexin_PX-domain"/>
</dbReference>
<dbReference type="GO" id="GO:0030659">
    <property type="term" value="C:cytoplasmic vesicle membrane"/>
    <property type="evidence" value="ECO:0007669"/>
    <property type="project" value="UniProtKB-SubCell"/>
</dbReference>
<dbReference type="InterPro" id="IPR036871">
    <property type="entry name" value="PX_dom_sf"/>
</dbReference>
<sequence>MLQFSVEIPTTKTVEEDDEKFTVYVIKIRGLTKTIYAERRFREFEDLHKLIPVNTIFPKKVLQNRNPRVIEHRRLMLENFLKDLLSQHPISDELFDFLNLEQLQTDTITDVGDVKLEHAPVISIKDYVFNRSSNKKDYLPDSILDVFKNEIIVMIKCSLLIELGNGKRVS</sequence>
<keyword evidence="6" id="KW-0472">Membrane</keyword>
<dbReference type="PANTHER" id="PTHR15813">
    <property type="entry name" value="SORTING NEXIN-22 AND 24"/>
    <property type="match status" value="1"/>
</dbReference>
<keyword evidence="7" id="KW-0968">Cytoplasmic vesicle</keyword>
<dbReference type="AlphaFoldDB" id="A0A815FX30"/>
<keyword evidence="4" id="KW-0653">Protein transport</keyword>
<accession>A0A815FX30</accession>
<dbReference type="EMBL" id="CAJOBC010053164">
    <property type="protein sequence ID" value="CAF4184542.1"/>
    <property type="molecule type" value="Genomic_DNA"/>
</dbReference>
<dbReference type="InterPro" id="IPR001683">
    <property type="entry name" value="PX_dom"/>
</dbReference>
<dbReference type="SUPFAM" id="SSF64268">
    <property type="entry name" value="PX domain"/>
    <property type="match status" value="1"/>
</dbReference>
<dbReference type="Proteomes" id="UP000681722">
    <property type="component" value="Unassembled WGS sequence"/>
</dbReference>
<comment type="similarity">
    <text evidence="2">Belongs to the sorting nexin family.</text>
</comment>
<keyword evidence="5" id="KW-0446">Lipid-binding</keyword>
<evidence type="ECO:0000259" key="8">
    <source>
        <dbReference type="PROSITE" id="PS50195"/>
    </source>
</evidence>
<dbReference type="GO" id="GO:0015031">
    <property type="term" value="P:protein transport"/>
    <property type="evidence" value="ECO:0007669"/>
    <property type="project" value="UniProtKB-KW"/>
</dbReference>
<dbReference type="EMBL" id="CAJNOQ010013902">
    <property type="protein sequence ID" value="CAF1331034.1"/>
    <property type="molecule type" value="Genomic_DNA"/>
</dbReference>
<comment type="caution">
    <text evidence="9">The sequence shown here is derived from an EMBL/GenBank/DDBJ whole genome shotgun (WGS) entry which is preliminary data.</text>
</comment>
<dbReference type="PANTHER" id="PTHR15813:SF9">
    <property type="entry name" value="PX DOMAIN-CONTAINING PROTEIN"/>
    <property type="match status" value="1"/>
</dbReference>
<dbReference type="Gene3D" id="3.30.1520.10">
    <property type="entry name" value="Phox-like domain"/>
    <property type="match status" value="1"/>
</dbReference>
<dbReference type="CDD" id="cd06093">
    <property type="entry name" value="PX_domain"/>
    <property type="match status" value="1"/>
</dbReference>
<evidence type="ECO:0000256" key="6">
    <source>
        <dbReference type="ARBA" id="ARBA00023136"/>
    </source>
</evidence>
<dbReference type="GO" id="GO:1901981">
    <property type="term" value="F:phosphatidylinositol phosphate binding"/>
    <property type="evidence" value="ECO:0007669"/>
    <property type="project" value="TreeGrafter"/>
</dbReference>